<evidence type="ECO:0000256" key="1">
    <source>
        <dbReference type="SAM" id="MobiDB-lite"/>
    </source>
</evidence>
<protein>
    <submittedName>
        <fullName evidence="2">Uncharacterized protein</fullName>
    </submittedName>
</protein>
<reference evidence="2" key="1">
    <citation type="submission" date="2022-11" db="EMBL/GenBank/DDBJ databases">
        <title>Minimal conservation of predation-associated metabolite biosynthetic gene clusters underscores biosynthetic potential of Myxococcota including descriptions for ten novel species: Archangium lansinium sp. nov., Myxococcus landrumus sp. nov., Nannocystis bai.</title>
        <authorList>
            <person name="Ahearne A."/>
            <person name="Stevens C."/>
            <person name="Dowd S."/>
        </authorList>
    </citation>
    <scope>NUCLEOTIDE SEQUENCE</scope>
    <source>
        <strain evidence="2">Fl3</strain>
    </source>
</reference>
<gene>
    <name evidence="2" type="ORF">O0S08_40990</name>
</gene>
<dbReference type="Proteomes" id="UP001164459">
    <property type="component" value="Chromosome"/>
</dbReference>
<evidence type="ECO:0000313" key="2">
    <source>
        <dbReference type="EMBL" id="WAS92599.1"/>
    </source>
</evidence>
<organism evidence="2 3">
    <name type="scientific">Nannocystis punicea</name>
    <dbReference type="NCBI Taxonomy" id="2995304"/>
    <lineage>
        <taxon>Bacteria</taxon>
        <taxon>Pseudomonadati</taxon>
        <taxon>Myxococcota</taxon>
        <taxon>Polyangia</taxon>
        <taxon>Nannocystales</taxon>
        <taxon>Nannocystaceae</taxon>
        <taxon>Nannocystis</taxon>
    </lineage>
</organism>
<feature type="region of interest" description="Disordered" evidence="1">
    <location>
        <begin position="16"/>
        <end position="54"/>
    </location>
</feature>
<name>A0ABY7H0J4_9BACT</name>
<proteinExistence type="predicted"/>
<accession>A0ABY7H0J4</accession>
<dbReference type="EMBL" id="CP114040">
    <property type="protein sequence ID" value="WAS92599.1"/>
    <property type="molecule type" value="Genomic_DNA"/>
</dbReference>
<feature type="compositionally biased region" description="Low complexity" evidence="1">
    <location>
        <begin position="21"/>
        <end position="48"/>
    </location>
</feature>
<keyword evidence="3" id="KW-1185">Reference proteome</keyword>
<evidence type="ECO:0000313" key="3">
    <source>
        <dbReference type="Proteomes" id="UP001164459"/>
    </source>
</evidence>
<sequence>MRRGFVVPLLALACAPRPVPDGATEASTSTSGGSPTASTSTDSPTTTGIADGPERLFGEYHDASHAVGEEQEGPFSGVSNLEIRPDGTLTLWVHSCEGEPKPWNHTWEPVGDGAEIRVVSDDPTFEWGYGTAKSITIRADGDDVIVTFEYPDEDVGLRETRYAPRKLCAVGKNCCIELFWCDALPPPVDDPVCSPPDPAALDFWLSSVLVDEFSVSWECTITVVTPTDGGAALTLACLDGDVVVEPAPVLTFAAHPAPDLAALGVGAVVTLEYTQFGWADSQRMFRLSTGTTLLAGAVSGDWEIEPFAPFGLEDGALTCEPECGFCSMVEHQSARITLDGLSADIPARTHAQLGAYDVWVAAHYSAVSAVECSDTSGGYTLIGVVRR</sequence>
<dbReference type="RefSeq" id="WP_269034956.1">
    <property type="nucleotide sequence ID" value="NZ_CP114040.1"/>
</dbReference>